<dbReference type="EMBL" id="DSXI01000406">
    <property type="protein sequence ID" value="HGS05458.1"/>
    <property type="molecule type" value="Genomic_DNA"/>
</dbReference>
<sequence length="613" mass="66331">MDIVVINLMRLGDVAQTGPVLRRLKAVHPRSRVSLVVMDLFAEPARMLPRVDRLLTFPSHALAAALEGEAGWPRAVQEAAAWLAEAFPTPPDLVINLTPNRLAALLAFATGSRDIRGMTVDAQGELFTQPPWASYALVVSKARAANPFNLVDLFLREGGLTPDGGGLELQVPEAAAQEARRFLQGLNLAPGTVLVGLVPGASRPERSWPPRSFARAARLLLKELPCHFLIFGSQGEIPLGEAVLRDLPPGAATSLLGRTPIPLLTALLAGLDLLITNDTGPMHLAAAVGTRTLGLFLAGARVHDTGPVGPEHVVLEPHLACHPCLAPCPEPPCHQLITPPQVAALAGALVSPSSRPFLDPAVAWDTVRVYRAATDPQGYHCYLPLVRRPLELREFWRWVHRLTWGRFLDDGQESEEALLAWMRRVLKDHYAPGPESLGSETGRQSLEELIAGAERGAALAGEILALSRAGGEFPVRLWQKTEGLRSVDPVLRRLAVAFPEGAALVEFFFQEQQRVQEQEVPHLARRLISAYQRLARLGRLALAAAAETEKFRQGVPAAGEALKTAHNVHRKNADVRPQRFTMGEYHAGDHQCPTDSGRFFPPALPGGGPGGTP</sequence>
<dbReference type="CDD" id="cd03789">
    <property type="entry name" value="GT9_LPS_heptosyltransferase"/>
    <property type="match status" value="1"/>
</dbReference>
<dbReference type="PANTHER" id="PTHR30160">
    <property type="entry name" value="TETRAACYLDISACCHARIDE 4'-KINASE-RELATED"/>
    <property type="match status" value="1"/>
</dbReference>
<dbReference type="InterPro" id="IPR051199">
    <property type="entry name" value="LPS_LOS_Heptosyltrfase"/>
</dbReference>
<dbReference type="Pfam" id="PF01075">
    <property type="entry name" value="Glyco_transf_9"/>
    <property type="match status" value="1"/>
</dbReference>
<reference evidence="4" key="1">
    <citation type="journal article" date="2020" name="mSystems">
        <title>Genome- and Community-Level Interaction Insights into Carbon Utilization and Element Cycling Functions of Hydrothermarchaeota in Hydrothermal Sediment.</title>
        <authorList>
            <person name="Zhou Z."/>
            <person name="Liu Y."/>
            <person name="Xu W."/>
            <person name="Pan J."/>
            <person name="Luo Z.H."/>
            <person name="Li M."/>
        </authorList>
    </citation>
    <scope>NUCLEOTIDE SEQUENCE [LARGE SCALE GENOMIC DNA]</scope>
    <source>
        <strain evidence="4">SpSt-548</strain>
    </source>
</reference>
<dbReference type="GO" id="GO:0008713">
    <property type="term" value="F:ADP-heptose-lipopolysaccharide heptosyltransferase activity"/>
    <property type="evidence" value="ECO:0007669"/>
    <property type="project" value="TreeGrafter"/>
</dbReference>
<dbReference type="GO" id="GO:0005829">
    <property type="term" value="C:cytosol"/>
    <property type="evidence" value="ECO:0007669"/>
    <property type="project" value="TreeGrafter"/>
</dbReference>
<accession>A0A7V4LDA3</accession>
<evidence type="ECO:0000256" key="1">
    <source>
        <dbReference type="ARBA" id="ARBA00022676"/>
    </source>
</evidence>
<evidence type="ECO:0000313" key="4">
    <source>
        <dbReference type="EMBL" id="HGS05458.1"/>
    </source>
</evidence>
<keyword evidence="1" id="KW-0328">Glycosyltransferase</keyword>
<comment type="caution">
    <text evidence="4">The sequence shown here is derived from an EMBL/GenBank/DDBJ whole genome shotgun (WGS) entry which is preliminary data.</text>
</comment>
<organism evidence="4">
    <name type="scientific">Desulfobacca acetoxidans</name>
    <dbReference type="NCBI Taxonomy" id="60893"/>
    <lineage>
        <taxon>Bacteria</taxon>
        <taxon>Pseudomonadati</taxon>
        <taxon>Thermodesulfobacteriota</taxon>
        <taxon>Desulfobaccia</taxon>
        <taxon>Desulfobaccales</taxon>
        <taxon>Desulfobaccaceae</taxon>
        <taxon>Desulfobacca</taxon>
    </lineage>
</organism>
<keyword evidence="2 4" id="KW-0808">Transferase</keyword>
<protein>
    <submittedName>
        <fullName evidence="4">Glycosyltransferase family 9 protein</fullName>
    </submittedName>
</protein>
<evidence type="ECO:0000256" key="3">
    <source>
        <dbReference type="SAM" id="MobiDB-lite"/>
    </source>
</evidence>
<dbReference type="Gene3D" id="3.40.50.2000">
    <property type="entry name" value="Glycogen Phosphorylase B"/>
    <property type="match status" value="2"/>
</dbReference>
<dbReference type="GO" id="GO:0009244">
    <property type="term" value="P:lipopolysaccharide core region biosynthetic process"/>
    <property type="evidence" value="ECO:0007669"/>
    <property type="project" value="TreeGrafter"/>
</dbReference>
<dbReference type="SUPFAM" id="SSF53756">
    <property type="entry name" value="UDP-Glycosyltransferase/glycogen phosphorylase"/>
    <property type="match status" value="1"/>
</dbReference>
<dbReference type="InterPro" id="IPR002201">
    <property type="entry name" value="Glyco_trans_9"/>
</dbReference>
<feature type="region of interest" description="Disordered" evidence="3">
    <location>
        <begin position="593"/>
        <end position="613"/>
    </location>
</feature>
<proteinExistence type="predicted"/>
<dbReference type="PANTHER" id="PTHR30160:SF7">
    <property type="entry name" value="ADP-HEPTOSE--LPS HEPTOSYLTRANSFERASE 2"/>
    <property type="match status" value="1"/>
</dbReference>
<dbReference type="AlphaFoldDB" id="A0A7V4LDA3"/>
<name>A0A7V4LDA3_9BACT</name>
<gene>
    <name evidence="4" type="ORF">ENT08_06940</name>
</gene>
<evidence type="ECO:0000256" key="2">
    <source>
        <dbReference type="ARBA" id="ARBA00022679"/>
    </source>
</evidence>